<gene>
    <name evidence="2" type="ORF">IE81DRAFT_285605</name>
</gene>
<dbReference type="PANTHER" id="PTHR36124:SF1">
    <property type="entry name" value="ER-BOUND OXYGENASE MPAB_MPAB'_RUBBER OXYGENASE CATALYTIC DOMAIN-CONTAINING PROTEIN"/>
    <property type="match status" value="1"/>
</dbReference>
<dbReference type="PANTHER" id="PTHR36124">
    <property type="match status" value="1"/>
</dbReference>
<dbReference type="InterPro" id="IPR018713">
    <property type="entry name" value="MPAB/Lcp_cat_dom"/>
</dbReference>
<keyword evidence="3" id="KW-1185">Reference proteome</keyword>
<feature type="domain" description="ER-bound oxygenase mpaB/mpaB'/Rubber oxygenase catalytic" evidence="1">
    <location>
        <begin position="163"/>
        <end position="315"/>
    </location>
</feature>
<protein>
    <recommendedName>
        <fullName evidence="1">ER-bound oxygenase mpaB/mpaB'/Rubber oxygenase catalytic domain-containing protein</fullName>
    </recommendedName>
</protein>
<organism evidence="2 3">
    <name type="scientific">Ceraceosorus guamensis</name>
    <dbReference type="NCBI Taxonomy" id="1522189"/>
    <lineage>
        <taxon>Eukaryota</taxon>
        <taxon>Fungi</taxon>
        <taxon>Dikarya</taxon>
        <taxon>Basidiomycota</taxon>
        <taxon>Ustilaginomycotina</taxon>
        <taxon>Exobasidiomycetes</taxon>
        <taxon>Ceraceosorales</taxon>
        <taxon>Ceraceosoraceae</taxon>
        <taxon>Ceraceosorus</taxon>
    </lineage>
</organism>
<dbReference type="InParanoid" id="A0A316W8W4"/>
<dbReference type="OrthoDB" id="545169at2759"/>
<proteinExistence type="predicted"/>
<accession>A0A316W8W4</accession>
<evidence type="ECO:0000259" key="1">
    <source>
        <dbReference type="Pfam" id="PF09995"/>
    </source>
</evidence>
<dbReference type="Proteomes" id="UP000245783">
    <property type="component" value="Unassembled WGS sequence"/>
</dbReference>
<dbReference type="RefSeq" id="XP_025372678.1">
    <property type="nucleotide sequence ID" value="XM_025511645.1"/>
</dbReference>
<sequence length="477" mass="53167">MLLNLTASPWATSGLILALLAVRMAYVRTVRFHHRDAVEKRFEGKYALSKEDEKRGLKRMNKSGLRGVRDAQYIFRNMSALEQPFVTLKSLEFSLFKTYGIPSISKILLRTGQFVHSDKASRRYADTAVLIAAFFTYALPALDLDKNDVGRAGEDELWPDADDPRSAIAFARINFLHRRADALHGPHGAPISNDDMLYTLSTFMLEPVLWYKKAGWRDATPLEAEALFTVFYHSGRCLNIKDIPDTLEAMKVWAESYEQEHMVFAPQNHEVAVETIHLLLYHVPRALRAPFFPIIASLLSDRLRKAFGLATPTAWVSSSTSLALRAVGTFVLLFCAPRSIPKTLLPLGTDNILDGSVDMGVCPASGAKAADGRVCPVGGEEKARKASKPRSYPNWVENEPIYMPSAAPGSLRYLWERAFVAPENRYGARRFTAAGKQGYRIEEAGPRGLENAGQKEVLVEAERIHGGPIRGKWAFEA</sequence>
<dbReference type="EMBL" id="KZ819355">
    <property type="protein sequence ID" value="PWN45518.1"/>
    <property type="molecule type" value="Genomic_DNA"/>
</dbReference>
<dbReference type="InterPro" id="IPR046366">
    <property type="entry name" value="MPAB"/>
</dbReference>
<evidence type="ECO:0000313" key="3">
    <source>
        <dbReference type="Proteomes" id="UP000245783"/>
    </source>
</evidence>
<dbReference type="AlphaFoldDB" id="A0A316W8W4"/>
<dbReference type="STRING" id="1522189.A0A316W8W4"/>
<evidence type="ECO:0000313" key="2">
    <source>
        <dbReference type="EMBL" id="PWN45518.1"/>
    </source>
</evidence>
<dbReference type="GeneID" id="37033515"/>
<dbReference type="GO" id="GO:0016491">
    <property type="term" value="F:oxidoreductase activity"/>
    <property type="evidence" value="ECO:0007669"/>
    <property type="project" value="InterPro"/>
</dbReference>
<reference evidence="2 3" key="1">
    <citation type="journal article" date="2018" name="Mol. Biol. Evol.">
        <title>Broad Genomic Sampling Reveals a Smut Pathogenic Ancestry of the Fungal Clade Ustilaginomycotina.</title>
        <authorList>
            <person name="Kijpornyongpan T."/>
            <person name="Mondo S.J."/>
            <person name="Barry K."/>
            <person name="Sandor L."/>
            <person name="Lee J."/>
            <person name="Lipzen A."/>
            <person name="Pangilinan J."/>
            <person name="LaButti K."/>
            <person name="Hainaut M."/>
            <person name="Henrissat B."/>
            <person name="Grigoriev I.V."/>
            <person name="Spatafora J.W."/>
            <person name="Aime M.C."/>
        </authorList>
    </citation>
    <scope>NUCLEOTIDE SEQUENCE [LARGE SCALE GENOMIC DNA]</scope>
    <source>
        <strain evidence="2 3">MCA 4658</strain>
    </source>
</reference>
<name>A0A316W8W4_9BASI</name>
<dbReference type="Pfam" id="PF09995">
    <property type="entry name" value="MPAB_Lcp_cat"/>
    <property type="match status" value="1"/>
</dbReference>